<dbReference type="STRING" id="1144548.SAMN05443287_101673"/>
<keyword evidence="9" id="KW-1185">Reference proteome</keyword>
<evidence type="ECO:0000256" key="6">
    <source>
        <dbReference type="ARBA" id="ARBA00023316"/>
    </source>
</evidence>
<dbReference type="AlphaFoldDB" id="A0A1H6SDR6"/>
<evidence type="ECO:0000256" key="5">
    <source>
        <dbReference type="ARBA" id="ARBA00023315"/>
    </source>
</evidence>
<dbReference type="InterPro" id="IPR050644">
    <property type="entry name" value="PG_Glycine_Bridge_Synth"/>
</dbReference>
<protein>
    <submittedName>
        <fullName evidence="8">Acetyltransferase (GNAT) domain-containing protein</fullName>
    </submittedName>
</protein>
<dbReference type="GO" id="GO:0009252">
    <property type="term" value="P:peptidoglycan biosynthetic process"/>
    <property type="evidence" value="ECO:0007669"/>
    <property type="project" value="UniProtKB-KW"/>
</dbReference>
<evidence type="ECO:0000313" key="8">
    <source>
        <dbReference type="EMBL" id="SEI66143.1"/>
    </source>
</evidence>
<evidence type="ECO:0000256" key="3">
    <source>
        <dbReference type="ARBA" id="ARBA00022960"/>
    </source>
</evidence>
<dbReference type="Gene3D" id="3.40.630.30">
    <property type="match status" value="1"/>
</dbReference>
<evidence type="ECO:0000313" key="9">
    <source>
        <dbReference type="Proteomes" id="UP000198707"/>
    </source>
</evidence>
<gene>
    <name evidence="8" type="ORF">SAMN05443287_101673</name>
</gene>
<evidence type="ECO:0000256" key="1">
    <source>
        <dbReference type="ARBA" id="ARBA00009943"/>
    </source>
</evidence>
<feature type="domain" description="BioF2-like acetyltransferase" evidence="7">
    <location>
        <begin position="163"/>
        <end position="304"/>
    </location>
</feature>
<proteinExistence type="inferred from homology"/>
<dbReference type="EMBL" id="FNYV01000001">
    <property type="protein sequence ID" value="SEI66143.1"/>
    <property type="molecule type" value="Genomic_DNA"/>
</dbReference>
<dbReference type="OrthoDB" id="9785911at2"/>
<dbReference type="GO" id="GO:0008360">
    <property type="term" value="P:regulation of cell shape"/>
    <property type="evidence" value="ECO:0007669"/>
    <property type="project" value="UniProtKB-KW"/>
</dbReference>
<evidence type="ECO:0000259" key="7">
    <source>
        <dbReference type="Pfam" id="PF13480"/>
    </source>
</evidence>
<dbReference type="Proteomes" id="UP000198707">
    <property type="component" value="Unassembled WGS sequence"/>
</dbReference>
<dbReference type="PANTHER" id="PTHR36174:SF1">
    <property type="entry name" value="LIPID II:GLYCINE GLYCYLTRANSFERASE"/>
    <property type="match status" value="1"/>
</dbReference>
<dbReference type="RefSeq" id="WP_092374547.1">
    <property type="nucleotide sequence ID" value="NZ_BOPI01000009.1"/>
</dbReference>
<dbReference type="GO" id="GO:0016755">
    <property type="term" value="F:aminoacyltransferase activity"/>
    <property type="evidence" value="ECO:0007669"/>
    <property type="project" value="InterPro"/>
</dbReference>
<accession>A0A1H6SDR6</accession>
<dbReference type="Pfam" id="PF13480">
    <property type="entry name" value="Acetyltransf_6"/>
    <property type="match status" value="1"/>
</dbReference>
<keyword evidence="5" id="KW-0012">Acyltransferase</keyword>
<dbReference type="InterPro" id="IPR003447">
    <property type="entry name" value="FEMABX"/>
</dbReference>
<dbReference type="SUPFAM" id="SSF55729">
    <property type="entry name" value="Acyl-CoA N-acyltransferases (Nat)"/>
    <property type="match status" value="1"/>
</dbReference>
<dbReference type="PANTHER" id="PTHR36174">
    <property type="entry name" value="LIPID II:GLYCINE GLYCYLTRANSFERASE"/>
    <property type="match status" value="1"/>
</dbReference>
<keyword evidence="3" id="KW-0133">Cell shape</keyword>
<evidence type="ECO:0000256" key="2">
    <source>
        <dbReference type="ARBA" id="ARBA00022679"/>
    </source>
</evidence>
<keyword evidence="6" id="KW-0961">Cell wall biogenesis/degradation</keyword>
<organism evidence="8 9">
    <name type="scientific">Micromonospora phaseoli</name>
    <dbReference type="NCBI Taxonomy" id="1144548"/>
    <lineage>
        <taxon>Bacteria</taxon>
        <taxon>Bacillati</taxon>
        <taxon>Actinomycetota</taxon>
        <taxon>Actinomycetes</taxon>
        <taxon>Micromonosporales</taxon>
        <taxon>Micromonosporaceae</taxon>
        <taxon>Micromonospora</taxon>
    </lineage>
</organism>
<evidence type="ECO:0000256" key="4">
    <source>
        <dbReference type="ARBA" id="ARBA00022984"/>
    </source>
</evidence>
<dbReference type="InterPro" id="IPR038740">
    <property type="entry name" value="BioF2-like_GNAT_dom"/>
</dbReference>
<keyword evidence="4" id="KW-0573">Peptidoglycan synthesis</keyword>
<sequence>MRLEIWDARNPSDEARWRAVHEGWADREVCAHPSYVRLFAGQAEQPLAAYARTRHGFVLYPFLLRPIDAPHLRDAAAQSFDITSPYGNGTGGAFQVGVDDVEAKQFWLAFDEFCRSNRVVSEFCRLHVFAEQRLAYPGRIEPRLVTVVRDLATTPEQMWREFEHKVRKNVNRARRSGVTIEVDEAGTDLAEFLRIYGSTMRRRNAAEAYHFPDALFAALLAELPGQAVLFHARHEGRVVSTELVLVSGRNMYSFLGGTDEDAFHHRPNDLLKYEIFQWGREHDRRWFLLGGGYAPDDGIFRYKRAFAPHSLLTYSTGTRVFDPARYDALVQAHHAESRRHDPNWRPQAAFFPEYRQPPQPK</sequence>
<name>A0A1H6SDR6_9ACTN</name>
<dbReference type="GO" id="GO:0071555">
    <property type="term" value="P:cell wall organization"/>
    <property type="evidence" value="ECO:0007669"/>
    <property type="project" value="UniProtKB-KW"/>
</dbReference>
<dbReference type="InterPro" id="IPR016181">
    <property type="entry name" value="Acyl_CoA_acyltransferase"/>
</dbReference>
<reference evidence="9" key="1">
    <citation type="submission" date="2016-10" db="EMBL/GenBank/DDBJ databases">
        <authorList>
            <person name="Varghese N."/>
            <person name="Submissions S."/>
        </authorList>
    </citation>
    <scope>NUCLEOTIDE SEQUENCE [LARGE SCALE GENOMIC DNA]</scope>
    <source>
        <strain evidence="9">CGMCC 4.7038</strain>
    </source>
</reference>
<comment type="similarity">
    <text evidence="1">Belongs to the FemABX family.</text>
</comment>
<keyword evidence="2 8" id="KW-0808">Transferase</keyword>
<dbReference type="PROSITE" id="PS51191">
    <property type="entry name" value="FEMABX"/>
    <property type="match status" value="1"/>
</dbReference>